<dbReference type="InterPro" id="IPR035895">
    <property type="entry name" value="HPr-like_sf"/>
</dbReference>
<dbReference type="PRINTS" id="PR00107">
    <property type="entry name" value="PHOSPHOCPHPR"/>
</dbReference>
<dbReference type="GO" id="GO:0005737">
    <property type="term" value="C:cytoplasm"/>
    <property type="evidence" value="ECO:0007669"/>
    <property type="project" value="UniProtKB-SubCell"/>
</dbReference>
<proteinExistence type="predicted"/>
<evidence type="ECO:0000259" key="4">
    <source>
        <dbReference type="PROSITE" id="PS51350"/>
    </source>
</evidence>
<keyword evidence="6" id="KW-1185">Reference proteome</keyword>
<dbReference type="AlphaFoldDB" id="A0A559IL33"/>
<dbReference type="PANTHER" id="PTHR33705">
    <property type="entry name" value="PHOSPHOCARRIER PROTEIN HPR"/>
    <property type="match status" value="1"/>
</dbReference>
<dbReference type="PANTHER" id="PTHR33705:SF2">
    <property type="entry name" value="PHOSPHOCARRIER PROTEIN NPR"/>
    <property type="match status" value="1"/>
</dbReference>
<sequence length="86" mass="8882">MEKQFTVKNPQGIHARPAGAIMKKASEFAATQISLELNGRKISAKSITGVLTLGMKAGDAVTVSAEGDQAEQAVEAVGAVIESVLD</sequence>
<organism evidence="5 6">
    <name type="scientific">Paenibacillus agilis</name>
    <dbReference type="NCBI Taxonomy" id="3020863"/>
    <lineage>
        <taxon>Bacteria</taxon>
        <taxon>Bacillati</taxon>
        <taxon>Bacillota</taxon>
        <taxon>Bacilli</taxon>
        <taxon>Bacillales</taxon>
        <taxon>Paenibacillaceae</taxon>
        <taxon>Paenibacillus</taxon>
    </lineage>
</organism>
<dbReference type="InterPro" id="IPR050399">
    <property type="entry name" value="HPr"/>
</dbReference>
<dbReference type="CDD" id="cd00367">
    <property type="entry name" value="PTS-HPr_like"/>
    <property type="match status" value="1"/>
</dbReference>
<dbReference type="SUPFAM" id="SSF55594">
    <property type="entry name" value="HPr-like"/>
    <property type="match status" value="1"/>
</dbReference>
<comment type="caution">
    <text evidence="5">The sequence shown here is derived from an EMBL/GenBank/DDBJ whole genome shotgun (WGS) entry which is preliminary data.</text>
</comment>
<dbReference type="GO" id="GO:0009401">
    <property type="term" value="P:phosphoenolpyruvate-dependent sugar phosphotransferase system"/>
    <property type="evidence" value="ECO:0007669"/>
    <property type="project" value="UniProtKB-KW"/>
</dbReference>
<comment type="subcellular location">
    <subcellularLocation>
        <location evidence="1">Cytoplasm</location>
    </subcellularLocation>
</comment>
<evidence type="ECO:0000313" key="6">
    <source>
        <dbReference type="Proteomes" id="UP000318102"/>
    </source>
</evidence>
<protein>
    <submittedName>
        <fullName evidence="5">HPr family phosphocarrier protein</fullName>
    </submittedName>
</protein>
<evidence type="ECO:0000256" key="1">
    <source>
        <dbReference type="ARBA" id="ARBA00004496"/>
    </source>
</evidence>
<keyword evidence="2" id="KW-0963">Cytoplasm</keyword>
<evidence type="ECO:0000256" key="2">
    <source>
        <dbReference type="ARBA" id="ARBA00022490"/>
    </source>
</evidence>
<dbReference type="RefSeq" id="WP_144993594.1">
    <property type="nucleotide sequence ID" value="NZ_VNJK01000003.1"/>
</dbReference>
<dbReference type="NCBIfam" id="TIGR01003">
    <property type="entry name" value="PTS_HPr_family"/>
    <property type="match status" value="1"/>
</dbReference>
<dbReference type="Pfam" id="PF00381">
    <property type="entry name" value="PTS-HPr"/>
    <property type="match status" value="1"/>
</dbReference>
<evidence type="ECO:0000313" key="5">
    <source>
        <dbReference type="EMBL" id="TVX88369.1"/>
    </source>
</evidence>
<dbReference type="PROSITE" id="PS51350">
    <property type="entry name" value="PTS_HPR_DOM"/>
    <property type="match status" value="1"/>
</dbReference>
<accession>A0A559IL33</accession>
<reference evidence="5 6" key="1">
    <citation type="submission" date="2019-07" db="EMBL/GenBank/DDBJ databases">
        <authorList>
            <person name="Kim J."/>
        </authorList>
    </citation>
    <scope>NUCLEOTIDE SEQUENCE [LARGE SCALE GENOMIC DNA]</scope>
    <source>
        <strain evidence="5 6">N4</strain>
    </source>
</reference>
<dbReference type="EMBL" id="VNJK01000003">
    <property type="protein sequence ID" value="TVX88369.1"/>
    <property type="molecule type" value="Genomic_DNA"/>
</dbReference>
<dbReference type="Proteomes" id="UP000318102">
    <property type="component" value="Unassembled WGS sequence"/>
</dbReference>
<feature type="domain" description="HPr" evidence="4">
    <location>
        <begin position="1"/>
        <end position="86"/>
    </location>
</feature>
<keyword evidence="3" id="KW-0598">Phosphotransferase system</keyword>
<dbReference type="Gene3D" id="3.30.1340.10">
    <property type="entry name" value="HPr-like"/>
    <property type="match status" value="1"/>
</dbReference>
<dbReference type="InterPro" id="IPR000032">
    <property type="entry name" value="HPr-like"/>
</dbReference>
<gene>
    <name evidence="5" type="ORF">FPZ44_21035</name>
</gene>
<evidence type="ECO:0000256" key="3">
    <source>
        <dbReference type="ARBA" id="ARBA00022683"/>
    </source>
</evidence>
<name>A0A559IL33_9BACL</name>
<dbReference type="OrthoDB" id="9809047at2"/>